<proteinExistence type="predicted"/>
<dbReference type="PROSITE" id="PS50146">
    <property type="entry name" value="DAGK"/>
    <property type="match status" value="1"/>
</dbReference>
<dbReference type="InterPro" id="IPR017438">
    <property type="entry name" value="ATP-NAD_kinase_N"/>
</dbReference>
<dbReference type="Pfam" id="PF19279">
    <property type="entry name" value="YegS_C"/>
    <property type="match status" value="1"/>
</dbReference>
<name>A0A9W6N5J7_9HYPH</name>
<keyword evidence="1" id="KW-0808">Transferase</keyword>
<evidence type="ECO:0000259" key="5">
    <source>
        <dbReference type="PROSITE" id="PS50146"/>
    </source>
</evidence>
<dbReference type="InterPro" id="IPR045540">
    <property type="entry name" value="YegS/DAGK_C"/>
</dbReference>
<dbReference type="SUPFAM" id="SSF111331">
    <property type="entry name" value="NAD kinase/diacylglycerol kinase-like"/>
    <property type="match status" value="1"/>
</dbReference>
<reference evidence="6" key="1">
    <citation type="journal article" date="2014" name="Int. J. Syst. Evol. Microbiol.">
        <title>Complete genome sequence of Corynebacterium casei LMG S-19264T (=DSM 44701T), isolated from a smear-ripened cheese.</title>
        <authorList>
            <consortium name="US DOE Joint Genome Institute (JGI-PGF)"/>
            <person name="Walter F."/>
            <person name="Albersmeier A."/>
            <person name="Kalinowski J."/>
            <person name="Ruckert C."/>
        </authorList>
    </citation>
    <scope>NUCLEOTIDE SEQUENCE</scope>
    <source>
        <strain evidence="6">VKM B-2748</strain>
    </source>
</reference>
<dbReference type="Gene3D" id="2.60.200.40">
    <property type="match status" value="1"/>
</dbReference>
<sequence>MKVALVVNRSAGALLGRPDPAEEIAEKLAAAGFEVGAVSDGDASDIVERMERARDLPVDALVTAGGDGTVAAAAQLLAGTDKALAALPFGTMNLLAKDLGLPLELDAAIAAMAAGETRAIDIGEVNGHVFLCNSMLGLPSRLAERRERSREHMGALGWWRLFAAGLKGLYRYPPMRIGLDLGEGPTALRSKAIVVANNAYDEGFGHVLTRSHLDRGELVLYATRRLSVWPLVRLSVRMALGTWTKDVDLETHHVRALQVTSRRRLLRVMNDGETMLLKPPLHYAIRPLALKVLAPRLASAAAPGGAAPAVREPAEGAA</sequence>
<gene>
    <name evidence="6" type="ORF">GCM10008174_02460</name>
</gene>
<keyword evidence="7" id="KW-1185">Reference proteome</keyword>
<dbReference type="RefSeq" id="WP_271199025.1">
    <property type="nucleotide sequence ID" value="NZ_BSFL01000001.1"/>
</dbReference>
<dbReference type="InterPro" id="IPR016064">
    <property type="entry name" value="NAD/diacylglycerol_kinase_sf"/>
</dbReference>
<dbReference type="GO" id="GO:0016301">
    <property type="term" value="F:kinase activity"/>
    <property type="evidence" value="ECO:0007669"/>
    <property type="project" value="UniProtKB-KW"/>
</dbReference>
<protein>
    <submittedName>
        <fullName evidence="6">Diacylglycerol kinase</fullName>
    </submittedName>
</protein>
<dbReference type="InterPro" id="IPR001206">
    <property type="entry name" value="Diacylglycerol_kinase_cat_dom"/>
</dbReference>
<evidence type="ECO:0000256" key="2">
    <source>
        <dbReference type="ARBA" id="ARBA00022741"/>
    </source>
</evidence>
<comment type="caution">
    <text evidence="6">The sequence shown here is derived from an EMBL/GenBank/DDBJ whole genome shotgun (WGS) entry which is preliminary data.</text>
</comment>
<evidence type="ECO:0000256" key="4">
    <source>
        <dbReference type="ARBA" id="ARBA00022840"/>
    </source>
</evidence>
<evidence type="ECO:0000256" key="3">
    <source>
        <dbReference type="ARBA" id="ARBA00022777"/>
    </source>
</evidence>
<dbReference type="PANTHER" id="PTHR12358">
    <property type="entry name" value="SPHINGOSINE KINASE"/>
    <property type="match status" value="1"/>
</dbReference>
<dbReference type="Pfam" id="PF00781">
    <property type="entry name" value="DAGK_cat"/>
    <property type="match status" value="1"/>
</dbReference>
<dbReference type="Gene3D" id="3.40.50.10330">
    <property type="entry name" value="Probable inorganic polyphosphate/atp-NAD kinase, domain 1"/>
    <property type="match status" value="1"/>
</dbReference>
<keyword evidence="3 6" id="KW-0418">Kinase</keyword>
<dbReference type="Proteomes" id="UP001143309">
    <property type="component" value="Unassembled WGS sequence"/>
</dbReference>
<feature type="domain" description="DAGKc" evidence="5">
    <location>
        <begin position="1"/>
        <end position="128"/>
    </location>
</feature>
<dbReference type="PANTHER" id="PTHR12358:SF106">
    <property type="entry name" value="LIPID KINASE YEGS"/>
    <property type="match status" value="1"/>
</dbReference>
<dbReference type="InterPro" id="IPR050187">
    <property type="entry name" value="Lipid_Phosphate_FormReg"/>
</dbReference>
<reference evidence="6" key="2">
    <citation type="submission" date="2023-01" db="EMBL/GenBank/DDBJ databases">
        <authorList>
            <person name="Sun Q."/>
            <person name="Evtushenko L."/>
        </authorList>
    </citation>
    <scope>NUCLEOTIDE SEQUENCE</scope>
    <source>
        <strain evidence="6">VKM B-2748</strain>
    </source>
</reference>
<dbReference type="AlphaFoldDB" id="A0A9W6N5J7"/>
<organism evidence="6 7">
    <name type="scientific">Methylopila turkensis</name>
    <dbReference type="NCBI Taxonomy" id="1437816"/>
    <lineage>
        <taxon>Bacteria</taxon>
        <taxon>Pseudomonadati</taxon>
        <taxon>Pseudomonadota</taxon>
        <taxon>Alphaproteobacteria</taxon>
        <taxon>Hyphomicrobiales</taxon>
        <taxon>Methylopilaceae</taxon>
        <taxon>Methylopila</taxon>
    </lineage>
</organism>
<keyword evidence="2" id="KW-0547">Nucleotide-binding</keyword>
<accession>A0A9W6N5J7</accession>
<dbReference type="GO" id="GO:0005524">
    <property type="term" value="F:ATP binding"/>
    <property type="evidence" value="ECO:0007669"/>
    <property type="project" value="UniProtKB-KW"/>
</dbReference>
<keyword evidence="4" id="KW-0067">ATP-binding</keyword>
<dbReference type="GO" id="GO:0005886">
    <property type="term" value="C:plasma membrane"/>
    <property type="evidence" value="ECO:0007669"/>
    <property type="project" value="TreeGrafter"/>
</dbReference>
<evidence type="ECO:0000313" key="6">
    <source>
        <dbReference type="EMBL" id="GLK78505.1"/>
    </source>
</evidence>
<dbReference type="EMBL" id="BSFL01000001">
    <property type="protein sequence ID" value="GLK78505.1"/>
    <property type="molecule type" value="Genomic_DNA"/>
</dbReference>
<evidence type="ECO:0000313" key="7">
    <source>
        <dbReference type="Proteomes" id="UP001143309"/>
    </source>
</evidence>
<evidence type="ECO:0000256" key="1">
    <source>
        <dbReference type="ARBA" id="ARBA00022679"/>
    </source>
</evidence>